<protein>
    <submittedName>
        <fullName evidence="1">Uncharacterized protein</fullName>
    </submittedName>
</protein>
<name>A0A3N0YKF2_ANAGA</name>
<comment type="caution">
    <text evidence="1">The sequence shown here is derived from an EMBL/GenBank/DDBJ whole genome shotgun (WGS) entry which is preliminary data.</text>
</comment>
<reference evidence="1 2" key="1">
    <citation type="submission" date="2018-10" db="EMBL/GenBank/DDBJ databases">
        <title>Genome assembly for a Yunnan-Guizhou Plateau 3E fish, Anabarilius grahami (Regan), and its evolutionary and genetic applications.</title>
        <authorList>
            <person name="Jiang W."/>
        </authorList>
    </citation>
    <scope>NUCLEOTIDE SEQUENCE [LARGE SCALE GENOMIC DNA]</scope>
    <source>
        <strain evidence="1">AG-KIZ</strain>
        <tissue evidence="1">Muscle</tissue>
    </source>
</reference>
<keyword evidence="2" id="KW-1185">Reference proteome</keyword>
<proteinExistence type="predicted"/>
<dbReference type="Proteomes" id="UP000281406">
    <property type="component" value="Unassembled WGS sequence"/>
</dbReference>
<dbReference type="AlphaFoldDB" id="A0A3N0YKF2"/>
<evidence type="ECO:0000313" key="2">
    <source>
        <dbReference type="Proteomes" id="UP000281406"/>
    </source>
</evidence>
<gene>
    <name evidence="1" type="ORF">DPX16_9066</name>
</gene>
<organism evidence="1 2">
    <name type="scientific">Anabarilius grahami</name>
    <name type="common">Kanglang fish</name>
    <name type="synonym">Barilius grahami</name>
    <dbReference type="NCBI Taxonomy" id="495550"/>
    <lineage>
        <taxon>Eukaryota</taxon>
        <taxon>Metazoa</taxon>
        <taxon>Chordata</taxon>
        <taxon>Craniata</taxon>
        <taxon>Vertebrata</taxon>
        <taxon>Euteleostomi</taxon>
        <taxon>Actinopterygii</taxon>
        <taxon>Neopterygii</taxon>
        <taxon>Teleostei</taxon>
        <taxon>Ostariophysi</taxon>
        <taxon>Cypriniformes</taxon>
        <taxon>Xenocyprididae</taxon>
        <taxon>Xenocypridinae</taxon>
        <taxon>Xenocypridinae incertae sedis</taxon>
        <taxon>Anabarilius</taxon>
    </lineage>
</organism>
<dbReference type="EMBL" id="RJVU01038599">
    <property type="protein sequence ID" value="ROL46331.1"/>
    <property type="molecule type" value="Genomic_DNA"/>
</dbReference>
<accession>A0A3N0YKF2</accession>
<evidence type="ECO:0000313" key="1">
    <source>
        <dbReference type="EMBL" id="ROL46331.1"/>
    </source>
</evidence>
<dbReference type="OrthoDB" id="8930023at2759"/>
<sequence length="186" mass="21371">MFLSVGHTSGLPDFGEIVKMIIVNNKVSFILKPFKAWYIEHLQSYELTSNCTSELQVVEPQELNGYHPLYPYLKRNPGISFSYNKMLFRVIISSQNIQKVRLDPVPDSVDGLKLELKSRLQLKDPFDLQYEDEDFHDFCNLTCVTDLPKDKPSDREEDVIKGVVIGILVVVENVMEPLPAFYNDVD</sequence>